<dbReference type="PANTHER" id="PTHR36985">
    <property type="entry name" value="TRANSLOCATION AND ASSEMBLY MODULE SUBUNIT TAMB"/>
    <property type="match status" value="1"/>
</dbReference>
<evidence type="ECO:0000256" key="2">
    <source>
        <dbReference type="ARBA" id="ARBA00022692"/>
    </source>
</evidence>
<sequence>MTEPLPPTSPPEPPAGSSADASADASAAQPVVARRRRPRLFGLALTDLALLALPFVAGWGLLATETGLRTVAALAGRAVSGLQIEVASGSLLSSPRLSRVLHDDGSTRIELSALALDWQPSALLRGRLVIDRLAADALRVATSPSDEPPTTPASLELPLALQARVEVGRIEFGSHDAPASEALTLGPLQLTVDSDGSAHRVGALSLATPWGALSGEAGLKGSAPFPLQGRLALKAEQYAVDAVLGGTLAERTDIALTAQGHGLSGSARVAARPFAVQPLQSAALALDAFDPHTLHPAAPAGRWTVNAELAPRGDTPTPLVGRIEARNAEPGRIDQGRAPVTSIAADIEAAPEAVDLRGLAIALAGGGSIRGDVGWRRAGALPLEALLTLHDIDTAALHRQGVRTRIGGTVAVHASDTRQQFDIALDDRGSSRLALKADGAVDGSQLTLASARLAARGAEATLRGTLALDDTLEFKAEGRLQQFDPSAFVKAPAAKLSARFDAAGRLRPQPDLQAAVDIEPSVLAGEPLAGRARARLQGQRLSGVDIALDWGGNTLTAQGAFGGSKSSDVLDWALDARRLGALKSFTGQTLAGSLSGSGRLEGTLAAPNGRMTLAARALSLGSLGSVASADLAAELAPGADGRMTLSLDAADLRAPQLPQPVERLKAELTGTRAAHALTLDVLAAAPPAERGDTPVKPSLKLAARGGLSAGSDAAGPAWSGTLDRLALVLSSELSATLGAPARLAASPQAVTLEGAGFALTGGGELTLARTAWTPERIEAAGRARGVPLRLVWRDRAAGIAVRAPLKLGADWSLSALLAGDERVEGTLALFREAGDVVVSGDTRAELALSAARVDARLAGRSANAQAVLAGPDIGEMKAEIALPLRREGSLWLPDLDAPVGGKATLAVPSLAWIGRTLRLDMSTAGRMNGDVTLAGTLRTPRLSGRVDGDALAFALVDAGVRLERGSLRAQFEGDRLTLQSLSFESDNRRPPPDARLGGNALSREPGRLTARGSVALATTAADIELDIRRFVPLQGGEQWLMLSGDGRLRGSAKDGLKLQLGLKADAGLFTVPEQSAPALGDDVVVKGRTVDEPAGPPLGLAIDIDLGERLYFKGRGLDTRLAGQLALRDEGRGLRATGNIRTADGRYRAYGQDLVIERGIISFQGSVSNPGLNVRAIRPNLPVQAGVEVSGTVQKPRVRLVSDTAMPDSEKLSWIVLGRGQDRAGGSDLSLLATAASALLGGEGEGVTGSLAQALGLDQIALTQSSTSTGPRSQVVSSSSSTSTVGGQVVSVGKRLSSNALLTYEQGVAGATSIVKLTWNLTRHLALIGSTGTEQAVDVRYVFSFK</sequence>
<dbReference type="GO" id="GO:0097347">
    <property type="term" value="C:TAM protein secretion complex"/>
    <property type="evidence" value="ECO:0007669"/>
    <property type="project" value="TreeGrafter"/>
</dbReference>
<comment type="subcellular location">
    <subcellularLocation>
        <location evidence="1">Membrane</location>
        <topology evidence="1">Single-pass membrane protein</topology>
    </subcellularLocation>
</comment>
<dbReference type="STRING" id="1000565.METUNv1_03900"/>
<feature type="transmembrane region" description="Helical" evidence="6">
    <location>
        <begin position="40"/>
        <end position="62"/>
    </location>
</feature>
<dbReference type="PANTHER" id="PTHR36985:SF1">
    <property type="entry name" value="TRANSLOCATION AND ASSEMBLY MODULE SUBUNIT TAMB"/>
    <property type="match status" value="1"/>
</dbReference>
<dbReference type="InterPro" id="IPR007452">
    <property type="entry name" value="TamB_C"/>
</dbReference>
<dbReference type="GO" id="GO:0009306">
    <property type="term" value="P:protein secretion"/>
    <property type="evidence" value="ECO:0007669"/>
    <property type="project" value="InterPro"/>
</dbReference>
<keyword evidence="9" id="KW-1185">Reference proteome</keyword>
<dbReference type="Pfam" id="PF04357">
    <property type="entry name" value="TamB"/>
    <property type="match status" value="1"/>
</dbReference>
<feature type="region of interest" description="Disordered" evidence="5">
    <location>
        <begin position="1"/>
        <end position="30"/>
    </location>
</feature>
<feature type="region of interest" description="Disordered" evidence="5">
    <location>
        <begin position="1266"/>
        <end position="1286"/>
    </location>
</feature>
<feature type="region of interest" description="Disordered" evidence="5">
    <location>
        <begin position="982"/>
        <end position="1003"/>
    </location>
</feature>
<keyword evidence="4 6" id="KW-0472">Membrane</keyword>
<evidence type="ECO:0000256" key="1">
    <source>
        <dbReference type="ARBA" id="ARBA00004167"/>
    </source>
</evidence>
<reference evidence="8 9" key="1">
    <citation type="journal article" date="2011" name="J. Bacteriol.">
        <title>Genome sequence of Methyloversatilis universalis FAM5T, a methylotrophic representative of the order Rhodocyclales.</title>
        <authorList>
            <person name="Kittichotirat W."/>
            <person name="Good N.M."/>
            <person name="Hall R."/>
            <person name="Bringel F."/>
            <person name="Lajus A."/>
            <person name="Medigue C."/>
            <person name="Smalley N.E."/>
            <person name="Beck D."/>
            <person name="Bumgarner R."/>
            <person name="Vuilleumier S."/>
            <person name="Kalyuzhnaya M.G."/>
        </authorList>
    </citation>
    <scope>NUCLEOTIDE SEQUENCE [LARGE SCALE GENOMIC DNA]</scope>
    <source>
        <strain evidence="9">ATCC BAA-1314 / JCM 13912 / FAM5</strain>
    </source>
</reference>
<dbReference type="eggNOG" id="COG2911">
    <property type="taxonomic scope" value="Bacteria"/>
</dbReference>
<comment type="caution">
    <text evidence="8">The sequence shown here is derived from an EMBL/GenBank/DDBJ whole genome shotgun (WGS) entry which is preliminary data.</text>
</comment>
<evidence type="ECO:0000313" key="8">
    <source>
        <dbReference type="EMBL" id="EGK69934.1"/>
    </source>
</evidence>
<feature type="domain" description="Translocation and assembly module TamB C-terminal" evidence="7">
    <location>
        <begin position="1004"/>
        <end position="1345"/>
    </location>
</feature>
<keyword evidence="2 6" id="KW-0812">Transmembrane</keyword>
<feature type="compositionally biased region" description="Pro residues" evidence="5">
    <location>
        <begin position="1"/>
        <end position="14"/>
    </location>
</feature>
<protein>
    <recommendedName>
        <fullName evidence="7">Translocation and assembly module TamB C-terminal domain-containing protein</fullName>
    </recommendedName>
</protein>
<keyword evidence="3 6" id="KW-1133">Transmembrane helix</keyword>
<evidence type="ECO:0000259" key="7">
    <source>
        <dbReference type="Pfam" id="PF04357"/>
    </source>
</evidence>
<dbReference type="GO" id="GO:0005886">
    <property type="term" value="C:plasma membrane"/>
    <property type="evidence" value="ECO:0007669"/>
    <property type="project" value="InterPro"/>
</dbReference>
<feature type="compositionally biased region" description="Low complexity" evidence="5">
    <location>
        <begin position="1273"/>
        <end position="1286"/>
    </location>
</feature>
<dbReference type="EMBL" id="AFHG01000059">
    <property type="protein sequence ID" value="EGK69934.1"/>
    <property type="molecule type" value="Genomic_DNA"/>
</dbReference>
<gene>
    <name evidence="8" type="ORF">METUNv1_03900</name>
</gene>
<name>F5RHV2_METUF</name>
<evidence type="ECO:0000256" key="5">
    <source>
        <dbReference type="SAM" id="MobiDB-lite"/>
    </source>
</evidence>
<evidence type="ECO:0000256" key="3">
    <source>
        <dbReference type="ARBA" id="ARBA00022989"/>
    </source>
</evidence>
<evidence type="ECO:0000256" key="6">
    <source>
        <dbReference type="SAM" id="Phobius"/>
    </source>
</evidence>
<dbReference type="RefSeq" id="WP_008064639.1">
    <property type="nucleotide sequence ID" value="NZ_AFHG01000059.1"/>
</dbReference>
<evidence type="ECO:0000256" key="4">
    <source>
        <dbReference type="ARBA" id="ARBA00023136"/>
    </source>
</evidence>
<dbReference type="Proteomes" id="UP000005019">
    <property type="component" value="Unassembled WGS sequence"/>
</dbReference>
<organism evidence="8 9">
    <name type="scientific">Methyloversatilis universalis (strain ATCC BAA-1314 / DSM 25237 / JCM 13912 / CCUG 52030 / FAM5)</name>
    <dbReference type="NCBI Taxonomy" id="1000565"/>
    <lineage>
        <taxon>Bacteria</taxon>
        <taxon>Pseudomonadati</taxon>
        <taxon>Pseudomonadota</taxon>
        <taxon>Betaproteobacteria</taxon>
        <taxon>Nitrosomonadales</taxon>
        <taxon>Sterolibacteriaceae</taxon>
        <taxon>Methyloversatilis</taxon>
    </lineage>
</organism>
<proteinExistence type="predicted"/>
<evidence type="ECO:0000313" key="9">
    <source>
        <dbReference type="Proteomes" id="UP000005019"/>
    </source>
</evidence>
<feature type="compositionally biased region" description="Low complexity" evidence="5">
    <location>
        <begin position="15"/>
        <end position="30"/>
    </location>
</feature>
<accession>F5RHV2</accession>